<keyword evidence="7" id="KW-1185">Reference proteome</keyword>
<proteinExistence type="predicted"/>
<keyword evidence="4" id="KW-0564">Palmitate</keyword>
<dbReference type="Gene3D" id="3.40.190.10">
    <property type="entry name" value="Periplasmic binding protein-like II"/>
    <property type="match status" value="3"/>
</dbReference>
<evidence type="ECO:0000256" key="3">
    <source>
        <dbReference type="ARBA" id="ARBA00023136"/>
    </source>
</evidence>
<keyword evidence="3" id="KW-0472">Membrane</keyword>
<dbReference type="Proteomes" id="UP000597444">
    <property type="component" value="Unassembled WGS sequence"/>
</dbReference>
<keyword evidence="1" id="KW-1003">Cell membrane</keyword>
<gene>
    <name evidence="6" type="ORF">KSF_097000</name>
</gene>
<accession>A0A8J3N5U6</accession>
<evidence type="ECO:0000256" key="2">
    <source>
        <dbReference type="ARBA" id="ARBA00022729"/>
    </source>
</evidence>
<dbReference type="PANTHER" id="PTHR43649:SF33">
    <property type="entry name" value="POLYGALACTURONAN_RHAMNOGALACTURONAN-BINDING PROTEIN YTCQ"/>
    <property type="match status" value="1"/>
</dbReference>
<organism evidence="6 7">
    <name type="scientific">Reticulibacter mediterranei</name>
    <dbReference type="NCBI Taxonomy" id="2778369"/>
    <lineage>
        <taxon>Bacteria</taxon>
        <taxon>Bacillati</taxon>
        <taxon>Chloroflexota</taxon>
        <taxon>Ktedonobacteria</taxon>
        <taxon>Ktedonobacterales</taxon>
        <taxon>Reticulibacteraceae</taxon>
        <taxon>Reticulibacter</taxon>
    </lineage>
</organism>
<evidence type="ECO:0000313" key="7">
    <source>
        <dbReference type="Proteomes" id="UP000597444"/>
    </source>
</evidence>
<evidence type="ECO:0000313" key="6">
    <source>
        <dbReference type="EMBL" id="GHO99652.1"/>
    </source>
</evidence>
<evidence type="ECO:0000256" key="5">
    <source>
        <dbReference type="ARBA" id="ARBA00023288"/>
    </source>
</evidence>
<dbReference type="InterPro" id="IPR050490">
    <property type="entry name" value="Bact_solute-bd_prot1"/>
</dbReference>
<name>A0A8J3N5U6_9CHLR</name>
<evidence type="ECO:0000256" key="1">
    <source>
        <dbReference type="ARBA" id="ARBA00022475"/>
    </source>
</evidence>
<keyword evidence="5" id="KW-0449">Lipoprotein</keyword>
<keyword evidence="2" id="KW-0732">Signal</keyword>
<protein>
    <submittedName>
        <fullName evidence="6">Sugar ABC transporter substrate-binding protein</fullName>
    </submittedName>
</protein>
<dbReference type="AlphaFoldDB" id="A0A8J3N5U6"/>
<dbReference type="SUPFAM" id="SSF53850">
    <property type="entry name" value="Periplasmic binding protein-like II"/>
    <property type="match status" value="1"/>
</dbReference>
<comment type="caution">
    <text evidence="6">The sequence shown here is derived from an EMBL/GenBank/DDBJ whole genome shotgun (WGS) entry which is preliminary data.</text>
</comment>
<dbReference type="Pfam" id="PF01547">
    <property type="entry name" value="SBP_bac_1"/>
    <property type="match status" value="1"/>
</dbReference>
<sequence>MAGCVTRSKMKIVPILLLAIMMLASLATWGESSSTPQANKDGISSGDQVNLTFWSWVTGIDKSVALFNQTHPNIHVNLENVGGGPNEYNKLYTAIKANNEPDMAQVEFQLLPTFETTGSLIDLSQYGANEVKDQFVPWTWQQVSLGNSVYAIPQDSGPLAMYYREDIFKKYNILVPTTWAEYADTAAKLHAANPNVYITDFPPKEPGWFTGLIWQAGGQLFGIDGDAWKVSLNNPSAQKVSTYWQDLISNNLVKTEPNFANGWYHDLQTGNVATWISAAWGAGTIQSNAPQSAGQWRVAPIPQWERGQTANGNWGGLTTVVFNNTKHPKEAAEFAIWLNTNEQSIDYMIKGSNIFPAHRASLDSPLVNGPISFFGNQNIGAIFKAGSEQVNVNFQWGPTINQVYNDIGDYFAAVINRQSTLNEALDSVQEGTVIFMKGQGFTVTTRRFAHD</sequence>
<reference evidence="6" key="1">
    <citation type="submission" date="2020-10" db="EMBL/GenBank/DDBJ databases">
        <title>Taxonomic study of unclassified bacteria belonging to the class Ktedonobacteria.</title>
        <authorList>
            <person name="Yabe S."/>
            <person name="Wang C.M."/>
            <person name="Zheng Y."/>
            <person name="Sakai Y."/>
            <person name="Cavaletti L."/>
            <person name="Monciardini P."/>
            <person name="Donadio S."/>
        </authorList>
    </citation>
    <scope>NUCLEOTIDE SEQUENCE</scope>
    <source>
        <strain evidence="6">ID150040</strain>
    </source>
</reference>
<dbReference type="EMBL" id="BNJK01000002">
    <property type="protein sequence ID" value="GHO99652.1"/>
    <property type="molecule type" value="Genomic_DNA"/>
</dbReference>
<dbReference type="InterPro" id="IPR006059">
    <property type="entry name" value="SBP"/>
</dbReference>
<evidence type="ECO:0000256" key="4">
    <source>
        <dbReference type="ARBA" id="ARBA00023139"/>
    </source>
</evidence>
<dbReference type="PANTHER" id="PTHR43649">
    <property type="entry name" value="ARABINOSE-BINDING PROTEIN-RELATED"/>
    <property type="match status" value="1"/>
</dbReference>